<proteinExistence type="predicted"/>
<dbReference type="KEGG" id="mff:MFFC18_21690"/>
<dbReference type="EMBL" id="CP042912">
    <property type="protein sequence ID" value="QEG22293.1"/>
    <property type="molecule type" value="Genomic_DNA"/>
</dbReference>
<dbReference type="Proteomes" id="UP000322214">
    <property type="component" value="Chromosome"/>
</dbReference>
<feature type="region of interest" description="Disordered" evidence="1">
    <location>
        <begin position="271"/>
        <end position="291"/>
    </location>
</feature>
<sequence>MWLTSKSLFEGGHFVAFAIALMPQHCGFVPERQLGEVGVAVAAYNPSTNERIGMNRSYLPTTLHGFNDFCRDFSNEISKDPTEYGLTADDAAEYAALQTAFETSFDASVSPMTRTPYIVATVRDLRSELTTLTRRLVDLCQAAANMTDAKRRALGITVRKSPTQHPVPQSWPIIEVRSQRLNTVKFQLRDVVQRGGRTRKPAGVSGAIVYTFLGDHPPTELSDWALWGTSSKTTCEVAMPQSTPFGAVLWVAAAWLNTRLESGPVGDPISTRLGGGLVQTSDGESETVETV</sequence>
<evidence type="ECO:0000256" key="1">
    <source>
        <dbReference type="SAM" id="MobiDB-lite"/>
    </source>
</evidence>
<reference evidence="2 3" key="1">
    <citation type="submission" date="2019-08" db="EMBL/GenBank/DDBJ databases">
        <title>Deep-cultivation of Planctomycetes and their phenomic and genomic characterization uncovers novel biology.</title>
        <authorList>
            <person name="Wiegand S."/>
            <person name="Jogler M."/>
            <person name="Boedeker C."/>
            <person name="Pinto D."/>
            <person name="Vollmers J."/>
            <person name="Rivas-Marin E."/>
            <person name="Kohn T."/>
            <person name="Peeters S.H."/>
            <person name="Heuer A."/>
            <person name="Rast P."/>
            <person name="Oberbeckmann S."/>
            <person name="Bunk B."/>
            <person name="Jeske O."/>
            <person name="Meyerdierks A."/>
            <person name="Storesund J.E."/>
            <person name="Kallscheuer N."/>
            <person name="Luecker S."/>
            <person name="Lage O.M."/>
            <person name="Pohl T."/>
            <person name="Merkel B.J."/>
            <person name="Hornburger P."/>
            <person name="Mueller R.-W."/>
            <person name="Bruemmer F."/>
            <person name="Labrenz M."/>
            <person name="Spormann A.M."/>
            <person name="Op den Camp H."/>
            <person name="Overmann J."/>
            <person name="Amann R."/>
            <person name="Jetten M.S.M."/>
            <person name="Mascher T."/>
            <person name="Medema M.H."/>
            <person name="Devos D.P."/>
            <person name="Kaster A.-K."/>
            <person name="Ovreas L."/>
            <person name="Rohde M."/>
            <person name="Galperin M.Y."/>
            <person name="Jogler C."/>
        </authorList>
    </citation>
    <scope>NUCLEOTIDE SEQUENCE [LARGE SCALE GENOMIC DNA]</scope>
    <source>
        <strain evidence="2 3">FC18</strain>
    </source>
</reference>
<evidence type="ECO:0000313" key="3">
    <source>
        <dbReference type="Proteomes" id="UP000322214"/>
    </source>
</evidence>
<dbReference type="AlphaFoldDB" id="A0A5B9PI28"/>
<accession>A0A5B9PI28</accession>
<gene>
    <name evidence="2" type="ORF">MFFC18_21690</name>
</gene>
<protein>
    <submittedName>
        <fullName evidence="2">Uncharacterized protein</fullName>
    </submittedName>
</protein>
<evidence type="ECO:0000313" key="2">
    <source>
        <dbReference type="EMBL" id="QEG22293.1"/>
    </source>
</evidence>
<name>A0A5B9PI28_9BACT</name>
<organism evidence="2 3">
    <name type="scientific">Mariniblastus fucicola</name>
    <dbReference type="NCBI Taxonomy" id="980251"/>
    <lineage>
        <taxon>Bacteria</taxon>
        <taxon>Pseudomonadati</taxon>
        <taxon>Planctomycetota</taxon>
        <taxon>Planctomycetia</taxon>
        <taxon>Pirellulales</taxon>
        <taxon>Pirellulaceae</taxon>
        <taxon>Mariniblastus</taxon>
    </lineage>
</organism>
<dbReference type="STRING" id="980251.GCA_001642875_00139"/>
<keyword evidence="3" id="KW-1185">Reference proteome</keyword>